<dbReference type="Proteomes" id="UP000746584">
    <property type="component" value="Unassembled WGS sequence"/>
</dbReference>
<organism evidence="1 2">
    <name type="scientific">Curtobacterium luteum</name>
    <dbReference type="NCBI Taxonomy" id="33881"/>
    <lineage>
        <taxon>Bacteria</taxon>
        <taxon>Bacillati</taxon>
        <taxon>Actinomycetota</taxon>
        <taxon>Actinomycetes</taxon>
        <taxon>Micrococcales</taxon>
        <taxon>Microbacteriaceae</taxon>
        <taxon>Curtobacterium</taxon>
    </lineage>
</organism>
<dbReference type="RefSeq" id="WP_175328043.1">
    <property type="nucleotide sequence ID" value="NZ_JABMCD010000062.1"/>
</dbReference>
<keyword evidence="1" id="KW-0808">Transferase</keyword>
<evidence type="ECO:0000313" key="2">
    <source>
        <dbReference type="Proteomes" id="UP000746584"/>
    </source>
</evidence>
<dbReference type="CDD" id="cd01983">
    <property type="entry name" value="SIMIBI"/>
    <property type="match status" value="1"/>
</dbReference>
<accession>A0ABS2RU75</accession>
<protein>
    <submittedName>
        <fullName evidence="1">Dephospho-CoA kinase</fullName>
    </submittedName>
</protein>
<gene>
    <name evidence="1" type="ORF">JOE58_001809</name>
</gene>
<dbReference type="Gene3D" id="3.40.50.300">
    <property type="entry name" value="P-loop containing nucleotide triphosphate hydrolases"/>
    <property type="match status" value="1"/>
</dbReference>
<dbReference type="EMBL" id="JAFBCG010000001">
    <property type="protein sequence ID" value="MBM7802558.1"/>
    <property type="molecule type" value="Genomic_DNA"/>
</dbReference>
<dbReference type="SUPFAM" id="SSF52540">
    <property type="entry name" value="P-loop containing nucleoside triphosphate hydrolases"/>
    <property type="match status" value="1"/>
</dbReference>
<sequence>MTRSEVLFVGGRSGVGKSTAAEALHDLLVAGDVRHVVIEGDALDLAHPAPHVEHPEAHLAERNLATMWSRYRELGHHRLIFTNTVAVLEQNALARAMGDDPVVTAVLLRAGDEATADRLRRRSGGRLPEAQMAHSARTAGRLDTAARDDVTRVDTDDLTPEDVARRLAVLTGWLLPQQGVDDADPSTADG</sequence>
<evidence type="ECO:0000313" key="1">
    <source>
        <dbReference type="EMBL" id="MBM7802558.1"/>
    </source>
</evidence>
<comment type="caution">
    <text evidence="1">The sequence shown here is derived from an EMBL/GenBank/DDBJ whole genome shotgun (WGS) entry which is preliminary data.</text>
</comment>
<dbReference type="InterPro" id="IPR027417">
    <property type="entry name" value="P-loop_NTPase"/>
</dbReference>
<dbReference type="GO" id="GO:0016301">
    <property type="term" value="F:kinase activity"/>
    <property type="evidence" value="ECO:0007669"/>
    <property type="project" value="UniProtKB-KW"/>
</dbReference>
<proteinExistence type="predicted"/>
<keyword evidence="1" id="KW-0418">Kinase</keyword>
<reference evidence="1 2" key="1">
    <citation type="submission" date="2021-01" db="EMBL/GenBank/DDBJ databases">
        <title>Sequencing the genomes of 1000 actinobacteria strains.</title>
        <authorList>
            <person name="Klenk H.-P."/>
        </authorList>
    </citation>
    <scope>NUCLEOTIDE SEQUENCE [LARGE SCALE GENOMIC DNA]</scope>
    <source>
        <strain evidence="1 2">DSM 20542</strain>
    </source>
</reference>
<name>A0ABS2RU75_9MICO</name>
<keyword evidence="2" id="KW-1185">Reference proteome</keyword>